<evidence type="ECO:0000256" key="1">
    <source>
        <dbReference type="ARBA" id="ARBA00023136"/>
    </source>
</evidence>
<keyword evidence="2" id="KW-1003">Cell membrane</keyword>
<comment type="function">
    <text evidence="2">Could be involved in insertion of integral membrane proteins into the membrane.</text>
</comment>
<comment type="similarity">
    <text evidence="2">Belongs to the UPF0161 family.</text>
</comment>
<dbReference type="EMBL" id="AP027925">
    <property type="protein sequence ID" value="BED92628.1"/>
    <property type="molecule type" value="Genomic_DNA"/>
</dbReference>
<sequence length="69" mass="8076">MKKLLINLIFFYKKFISPCLRPCCRFHPCCSSYAIESLEKFGAFKGIYLSLIRILRCNKFFEGGYDPVP</sequence>
<dbReference type="HAMAP" id="MF_00386">
    <property type="entry name" value="UPF0161_YidD"/>
    <property type="match status" value="1"/>
</dbReference>
<dbReference type="NCBIfam" id="TIGR00278">
    <property type="entry name" value="membrane protein insertion efficiency factor YidD"/>
    <property type="match status" value="1"/>
</dbReference>
<gene>
    <name evidence="3" type="ORF">RsTaC01_0441</name>
</gene>
<evidence type="ECO:0000256" key="2">
    <source>
        <dbReference type="HAMAP-Rule" id="MF_00386"/>
    </source>
</evidence>
<keyword evidence="1 2" id="KW-0472">Membrane</keyword>
<name>A0AA48HWE5_9FIRM</name>
<reference evidence="3" key="1">
    <citation type="journal article" date="2023" name="ISME J.">
        <title>Emergence of putative energy parasites within Clostridia revealed by genome analysis of a novel endosymbiotic clade.</title>
        <authorList>
            <person name="Takahashi K."/>
            <person name="Kuwahara H."/>
            <person name="Horikawa Y."/>
            <person name="Izawa K."/>
            <person name="Kato D."/>
            <person name="Inagaki T."/>
            <person name="Yuki M."/>
            <person name="Ohkuma M."/>
            <person name="Hongoh Y."/>
        </authorList>
    </citation>
    <scope>NUCLEOTIDE SEQUENCE</scope>
    <source>
        <strain evidence="3">RsTa-C01</strain>
    </source>
</reference>
<proteinExistence type="inferred from homology"/>
<comment type="subcellular location">
    <subcellularLocation>
        <location evidence="2">Cell membrane</location>
        <topology evidence="2">Peripheral membrane protein</topology>
        <orientation evidence="2">Cytoplasmic side</orientation>
    </subcellularLocation>
</comment>
<dbReference type="Pfam" id="PF01809">
    <property type="entry name" value="YidD"/>
    <property type="match status" value="1"/>
</dbReference>
<evidence type="ECO:0000313" key="3">
    <source>
        <dbReference type="EMBL" id="BED92628.1"/>
    </source>
</evidence>
<dbReference type="PANTHER" id="PTHR33383">
    <property type="entry name" value="MEMBRANE PROTEIN INSERTION EFFICIENCY FACTOR-RELATED"/>
    <property type="match status" value="1"/>
</dbReference>
<dbReference type="GO" id="GO:0005886">
    <property type="term" value="C:plasma membrane"/>
    <property type="evidence" value="ECO:0007669"/>
    <property type="project" value="UniProtKB-SubCell"/>
</dbReference>
<dbReference type="KEGG" id="ptrh:RsTaC01_0441"/>
<dbReference type="AlphaFoldDB" id="A0AA48HWE5"/>
<protein>
    <recommendedName>
        <fullName evidence="2">Putative membrane protein insertion efficiency factor</fullName>
    </recommendedName>
</protein>
<dbReference type="InterPro" id="IPR002696">
    <property type="entry name" value="Membr_insert_effic_factor_YidD"/>
</dbReference>
<dbReference type="Proteomes" id="UP001335720">
    <property type="component" value="Chromosome"/>
</dbReference>
<organism evidence="3">
    <name type="scientific">Candidatus Paraimprobicoccus trichonymphae</name>
    <dbReference type="NCBI Taxonomy" id="3033793"/>
    <lineage>
        <taxon>Bacteria</taxon>
        <taxon>Bacillati</taxon>
        <taxon>Bacillota</taxon>
        <taxon>Clostridia</taxon>
        <taxon>Candidatus Paraimprobicoccus</taxon>
    </lineage>
</organism>
<dbReference type="PANTHER" id="PTHR33383:SF1">
    <property type="entry name" value="MEMBRANE PROTEIN INSERTION EFFICIENCY FACTOR-RELATED"/>
    <property type="match status" value="1"/>
</dbReference>
<accession>A0AA48HWE5</accession>
<dbReference type="SMART" id="SM01234">
    <property type="entry name" value="Haemolytic"/>
    <property type="match status" value="1"/>
</dbReference>